<dbReference type="GO" id="GO:0006310">
    <property type="term" value="P:DNA recombination"/>
    <property type="evidence" value="ECO:0007669"/>
    <property type="project" value="UniProtKB-KW"/>
</dbReference>
<dbReference type="InterPro" id="IPR011010">
    <property type="entry name" value="DNA_brk_join_enz"/>
</dbReference>
<proteinExistence type="predicted"/>
<dbReference type="InterPro" id="IPR013762">
    <property type="entry name" value="Integrase-like_cat_sf"/>
</dbReference>
<dbReference type="Proteomes" id="UP000186108">
    <property type="component" value="Plasmid pR1CP1"/>
</dbReference>
<protein>
    <submittedName>
        <fullName evidence="3">Putative transposase</fullName>
    </submittedName>
</protein>
<evidence type="ECO:0000313" key="4">
    <source>
        <dbReference type="Proteomes" id="UP000186108"/>
    </source>
</evidence>
<dbReference type="EMBL" id="CP009112">
    <property type="protein sequence ID" value="ANS32449.1"/>
    <property type="molecule type" value="Genomic_DNA"/>
</dbReference>
<sequence length="160" mass="17583">MHAVGNFLADITEWGWEDAPARRLIFRTDLPRAQRFLPRYLPVDADRKLTAALSDSPYRLAADALLVQRACGLRIGELLDLELDCIHEIPGQGSWLKVPLGILDSERMIPLDEEVPPSSIASPPPAHPADPCATPAPAHPPISYSPTMESDSPRMQFAVN</sequence>
<dbReference type="GO" id="GO:0003677">
    <property type="term" value="F:DNA binding"/>
    <property type="evidence" value="ECO:0007669"/>
    <property type="project" value="InterPro"/>
</dbReference>
<reference evidence="3 4" key="1">
    <citation type="submission" date="2014-07" db="EMBL/GenBank/DDBJ databases">
        <authorList>
            <person name="Zhang J.E."/>
            <person name="Yang H."/>
            <person name="Guo J."/>
            <person name="Deng Z."/>
            <person name="Luo H."/>
            <person name="Luo M."/>
            <person name="Zhao B."/>
        </authorList>
    </citation>
    <scope>NUCLEOTIDE SEQUENCE [LARGE SCALE GENOMIC DNA]</scope>
    <source>
        <strain evidence="3 4">1CP</strain>
        <plasmid evidence="4">Plasmid pr1cp1</plasmid>
    </source>
</reference>
<organism evidence="3 4">
    <name type="scientific">Rhodococcus opacus</name>
    <name type="common">Nocardia opaca</name>
    <dbReference type="NCBI Taxonomy" id="37919"/>
    <lineage>
        <taxon>Bacteria</taxon>
        <taxon>Bacillati</taxon>
        <taxon>Actinomycetota</taxon>
        <taxon>Actinomycetes</taxon>
        <taxon>Mycobacteriales</taxon>
        <taxon>Nocardiaceae</taxon>
        <taxon>Rhodococcus</taxon>
    </lineage>
</organism>
<keyword evidence="1" id="KW-0233">DNA recombination</keyword>
<feature type="region of interest" description="Disordered" evidence="2">
    <location>
        <begin position="114"/>
        <end position="160"/>
    </location>
</feature>
<dbReference type="PATRIC" id="fig|37919.13.peg.8282"/>
<dbReference type="Gene3D" id="1.10.443.10">
    <property type="entry name" value="Intergrase catalytic core"/>
    <property type="match status" value="1"/>
</dbReference>
<evidence type="ECO:0000256" key="1">
    <source>
        <dbReference type="ARBA" id="ARBA00023172"/>
    </source>
</evidence>
<dbReference type="AlphaFoldDB" id="A0A1B1KIL0"/>
<dbReference type="RefSeq" id="WP_065493739.1">
    <property type="nucleotide sequence ID" value="NZ_CP009112.1"/>
</dbReference>
<geneLocation type="plasmid" evidence="4">
    <name>pr1cp1</name>
</geneLocation>
<name>A0A1B1KIL0_RHOOP</name>
<keyword evidence="3" id="KW-0614">Plasmid</keyword>
<accession>A0A1B1KIL0</accession>
<dbReference type="GO" id="GO:0015074">
    <property type="term" value="P:DNA integration"/>
    <property type="evidence" value="ECO:0007669"/>
    <property type="project" value="InterPro"/>
</dbReference>
<gene>
    <name evidence="3" type="ORF">R1CP_39325</name>
</gene>
<dbReference type="SUPFAM" id="SSF56349">
    <property type="entry name" value="DNA breaking-rejoining enzymes"/>
    <property type="match status" value="1"/>
</dbReference>
<evidence type="ECO:0000256" key="2">
    <source>
        <dbReference type="SAM" id="MobiDB-lite"/>
    </source>
</evidence>
<evidence type="ECO:0000313" key="3">
    <source>
        <dbReference type="EMBL" id="ANS32449.1"/>
    </source>
</evidence>